<accession>A0ACC1STZ2</accession>
<dbReference type="EMBL" id="JANRMS010000113">
    <property type="protein sequence ID" value="KAJ3546445.1"/>
    <property type="molecule type" value="Genomic_DNA"/>
</dbReference>
<comment type="caution">
    <text evidence="1">The sequence shown here is derived from an EMBL/GenBank/DDBJ whole genome shotgun (WGS) entry which is preliminary data.</text>
</comment>
<dbReference type="Proteomes" id="UP001148629">
    <property type="component" value="Unassembled WGS sequence"/>
</dbReference>
<organism evidence="1 2">
    <name type="scientific">Fusarium decemcellulare</name>
    <dbReference type="NCBI Taxonomy" id="57161"/>
    <lineage>
        <taxon>Eukaryota</taxon>
        <taxon>Fungi</taxon>
        <taxon>Dikarya</taxon>
        <taxon>Ascomycota</taxon>
        <taxon>Pezizomycotina</taxon>
        <taxon>Sordariomycetes</taxon>
        <taxon>Hypocreomycetidae</taxon>
        <taxon>Hypocreales</taxon>
        <taxon>Nectriaceae</taxon>
        <taxon>Fusarium</taxon>
        <taxon>Fusarium decemcellulare species complex</taxon>
    </lineage>
</organism>
<evidence type="ECO:0000313" key="2">
    <source>
        <dbReference type="Proteomes" id="UP001148629"/>
    </source>
</evidence>
<protein>
    <submittedName>
        <fullName evidence="1">Uncharacterized protein</fullName>
    </submittedName>
</protein>
<keyword evidence="2" id="KW-1185">Reference proteome</keyword>
<gene>
    <name evidence="1" type="ORF">NM208_g1994</name>
</gene>
<proteinExistence type="predicted"/>
<sequence length="119" mass="12805">MKPTAILAPLFIAFSVGSAHPQEEDANAAVAAAKHVKVCDKTNFHGRCATLTTRPGKCHNLGDAWRNKITSIQPARGVTCTLWDKNGCNGQKVGPIHHAGIKNLGTRHFNNKANSYKCS</sequence>
<name>A0ACC1STZ2_9HYPO</name>
<reference evidence="1" key="1">
    <citation type="submission" date="2022-08" db="EMBL/GenBank/DDBJ databases">
        <title>Genome Sequence of Fusarium decemcellulare.</title>
        <authorList>
            <person name="Buettner E."/>
        </authorList>
    </citation>
    <scope>NUCLEOTIDE SEQUENCE</scope>
    <source>
        <strain evidence="1">Babe19</strain>
    </source>
</reference>
<evidence type="ECO:0000313" key="1">
    <source>
        <dbReference type="EMBL" id="KAJ3546445.1"/>
    </source>
</evidence>